<reference evidence="2 3" key="1">
    <citation type="submission" date="2018-06" db="EMBL/GenBank/DDBJ databases">
        <title>Spongiibacterium sp. HME9304 Genome sequencing and assembly.</title>
        <authorList>
            <person name="Kang H."/>
            <person name="Kim H."/>
            <person name="Joh K."/>
        </authorList>
    </citation>
    <scope>NUCLEOTIDE SEQUENCE [LARGE SCALE GENOMIC DNA]</scope>
    <source>
        <strain evidence="2 3">HME9304</strain>
    </source>
</reference>
<dbReference type="RefSeq" id="WP_112377715.1">
    <property type="nucleotide sequence ID" value="NZ_CP030104.1"/>
</dbReference>
<feature type="transmembrane region" description="Helical" evidence="1">
    <location>
        <begin position="104"/>
        <end position="122"/>
    </location>
</feature>
<protein>
    <submittedName>
        <fullName evidence="2">Uncharacterized protein</fullName>
    </submittedName>
</protein>
<dbReference type="Proteomes" id="UP000248536">
    <property type="component" value="Chromosome"/>
</dbReference>
<gene>
    <name evidence="2" type="ORF">HME9304_01223</name>
</gene>
<evidence type="ECO:0000313" key="3">
    <source>
        <dbReference type="Proteomes" id="UP000248536"/>
    </source>
</evidence>
<keyword evidence="1" id="KW-0812">Transmembrane</keyword>
<feature type="transmembrane region" description="Helical" evidence="1">
    <location>
        <begin position="7"/>
        <end position="28"/>
    </location>
</feature>
<keyword evidence="1" id="KW-1133">Transmembrane helix</keyword>
<sequence length="135" mass="15347">MKKNIYGIIITIISIINMLFMIFCFLVYDMGLNNNIYIIGGTIISIGLLILLFKNNVYGYIGTIIFYGIQMFGTELIFENFRYGLILRSESDGSVNSTDFQLDLNTTAILLVILGILGYLRYKKLTELKAESKTE</sequence>
<evidence type="ECO:0000313" key="2">
    <source>
        <dbReference type="EMBL" id="AWX44223.1"/>
    </source>
</evidence>
<feature type="transmembrane region" description="Helical" evidence="1">
    <location>
        <begin position="34"/>
        <end position="53"/>
    </location>
</feature>
<dbReference type="EMBL" id="CP030104">
    <property type="protein sequence ID" value="AWX44223.1"/>
    <property type="molecule type" value="Genomic_DNA"/>
</dbReference>
<evidence type="ECO:0000256" key="1">
    <source>
        <dbReference type="SAM" id="Phobius"/>
    </source>
</evidence>
<dbReference type="KEGG" id="spon:HME9304_01223"/>
<keyword evidence="1" id="KW-0472">Membrane</keyword>
<keyword evidence="3" id="KW-1185">Reference proteome</keyword>
<proteinExistence type="predicted"/>
<dbReference type="OrthoDB" id="1447783at2"/>
<dbReference type="AlphaFoldDB" id="A0A2Z4LQZ7"/>
<organism evidence="2 3">
    <name type="scientific">Flagellimonas maritima</name>
    <dbReference type="NCBI Taxonomy" id="1383885"/>
    <lineage>
        <taxon>Bacteria</taxon>
        <taxon>Pseudomonadati</taxon>
        <taxon>Bacteroidota</taxon>
        <taxon>Flavobacteriia</taxon>
        <taxon>Flavobacteriales</taxon>
        <taxon>Flavobacteriaceae</taxon>
        <taxon>Flagellimonas</taxon>
    </lineage>
</organism>
<feature type="transmembrane region" description="Helical" evidence="1">
    <location>
        <begin position="60"/>
        <end position="78"/>
    </location>
</feature>
<accession>A0A2Z4LQZ7</accession>
<name>A0A2Z4LQZ7_9FLAO</name>